<keyword evidence="6" id="KW-1185">Reference proteome</keyword>
<proteinExistence type="inferred from homology"/>
<protein>
    <recommendedName>
        <fullName evidence="2">Vacuolar protein sorting-associated protein 72 homolog</fullName>
    </recommendedName>
</protein>
<organism evidence="6 7">
    <name type="scientific">Steinernema glaseri</name>
    <dbReference type="NCBI Taxonomy" id="37863"/>
    <lineage>
        <taxon>Eukaryota</taxon>
        <taxon>Metazoa</taxon>
        <taxon>Ecdysozoa</taxon>
        <taxon>Nematoda</taxon>
        <taxon>Chromadorea</taxon>
        <taxon>Rhabditida</taxon>
        <taxon>Tylenchina</taxon>
        <taxon>Panagrolaimomorpha</taxon>
        <taxon>Strongyloidoidea</taxon>
        <taxon>Steinernematidae</taxon>
        <taxon>Steinernema</taxon>
    </lineage>
</organism>
<feature type="compositionally biased region" description="Basic and acidic residues" evidence="4">
    <location>
        <begin position="74"/>
        <end position="85"/>
    </location>
</feature>
<feature type="compositionally biased region" description="Basic and acidic residues" evidence="4">
    <location>
        <begin position="137"/>
        <end position="151"/>
    </location>
</feature>
<evidence type="ECO:0000256" key="3">
    <source>
        <dbReference type="SAM" id="Coils"/>
    </source>
</evidence>
<dbReference type="InterPro" id="IPR046757">
    <property type="entry name" value="YL1_N"/>
</dbReference>
<feature type="domain" description="Vps72/YL1 C-terminal" evidence="5">
    <location>
        <begin position="251"/>
        <end position="280"/>
    </location>
</feature>
<sequence>MATSEDDKELEKAEESVDSDEEMRSASEEDEEDDEEEGTSEEDEEEQKPPVEMLATSRSRRATAGNKMAQLMKEAIEEQEKDDFYKTTYNGLFLEDDQTEDQEFQEPVESDGDEVDSDFDRSEDDQEQESETEAVEEEKPRKRKAYEDARNKSKKWVMARMGGATVPANVVTEKQQQQLMKEAEKTEKENVESLKKYEKFELEKKKKREKALTKHRVLPPLTKLTSNAEKTVFTVPEIPKFEKTTKPAIKSICAVTGAPARFFDPVTNLPYSTPEAFKIIRKSYFDYLMTVKGNSEVDAYLAKFDI</sequence>
<dbReference type="SMART" id="SM00993">
    <property type="entry name" value="YL1_C"/>
    <property type="match status" value="1"/>
</dbReference>
<evidence type="ECO:0000259" key="5">
    <source>
        <dbReference type="SMART" id="SM00993"/>
    </source>
</evidence>
<feature type="region of interest" description="Disordered" evidence="4">
    <location>
        <begin position="1"/>
        <end position="156"/>
    </location>
</feature>
<name>A0A1I7YRN7_9BILA</name>
<dbReference type="AlphaFoldDB" id="A0A1I7YRN7"/>
<dbReference type="InterPro" id="IPR013272">
    <property type="entry name" value="Vps72/YL1_C"/>
</dbReference>
<evidence type="ECO:0000313" key="7">
    <source>
        <dbReference type="WBParaSite" id="L893_g19026.t1"/>
    </source>
</evidence>
<dbReference type="Pfam" id="PF08265">
    <property type="entry name" value="YL1_C"/>
    <property type="match status" value="1"/>
</dbReference>
<evidence type="ECO:0000313" key="6">
    <source>
        <dbReference type="Proteomes" id="UP000095287"/>
    </source>
</evidence>
<evidence type="ECO:0000256" key="2">
    <source>
        <dbReference type="ARBA" id="ARBA00020000"/>
    </source>
</evidence>
<feature type="coiled-coil region" evidence="3">
    <location>
        <begin position="169"/>
        <end position="203"/>
    </location>
</feature>
<comment type="similarity">
    <text evidence="1">Belongs to the VPS72/YL1 family.</text>
</comment>
<dbReference type="Pfam" id="PF05764">
    <property type="entry name" value="YL1"/>
    <property type="match status" value="2"/>
</dbReference>
<evidence type="ECO:0000256" key="4">
    <source>
        <dbReference type="SAM" id="MobiDB-lite"/>
    </source>
</evidence>
<dbReference type="WBParaSite" id="L893_g19026.t1">
    <property type="protein sequence ID" value="L893_g19026.t1"/>
    <property type="gene ID" value="L893_g19026"/>
</dbReference>
<accession>A0A1I7YRN7</accession>
<keyword evidence="3" id="KW-0175">Coiled coil</keyword>
<feature type="compositionally biased region" description="Acidic residues" evidence="4">
    <location>
        <begin position="28"/>
        <end position="46"/>
    </location>
</feature>
<dbReference type="PANTHER" id="PTHR13275">
    <property type="entry name" value="YL-1 PROTEIN TRANSCRIPTION FACTOR-LIKE 1"/>
    <property type="match status" value="1"/>
</dbReference>
<dbReference type="PANTHER" id="PTHR13275:SF4">
    <property type="entry name" value="VACUOLAR PROTEIN SORTING-ASSOCIATED PROTEIN 72 HOMOLOG"/>
    <property type="match status" value="1"/>
</dbReference>
<dbReference type="GO" id="GO:0005634">
    <property type="term" value="C:nucleus"/>
    <property type="evidence" value="ECO:0007669"/>
    <property type="project" value="TreeGrafter"/>
</dbReference>
<dbReference type="Proteomes" id="UP000095287">
    <property type="component" value="Unplaced"/>
</dbReference>
<feature type="compositionally biased region" description="Acidic residues" evidence="4">
    <location>
        <begin position="94"/>
        <end position="136"/>
    </location>
</feature>
<reference evidence="7" key="1">
    <citation type="submission" date="2016-11" db="UniProtKB">
        <authorList>
            <consortium name="WormBaseParasite"/>
        </authorList>
    </citation>
    <scope>IDENTIFICATION</scope>
</reference>
<evidence type="ECO:0000256" key="1">
    <source>
        <dbReference type="ARBA" id="ARBA00006832"/>
    </source>
</evidence>